<keyword evidence="2" id="KW-1185">Reference proteome</keyword>
<proteinExistence type="predicted"/>
<dbReference type="EMBL" id="MU274901">
    <property type="protein sequence ID" value="KAI0094103.1"/>
    <property type="molecule type" value="Genomic_DNA"/>
</dbReference>
<gene>
    <name evidence="1" type="ORF">BDY19DRAFT_881710</name>
</gene>
<dbReference type="Proteomes" id="UP001055072">
    <property type="component" value="Unassembled WGS sequence"/>
</dbReference>
<sequence length="798" mass="88049">MPLFTRSRPLTAQPDRNDEIDAFLSSEADRRLEDSFASNLSLNSPPCPRIDLPSEDDSHVSAAMDISPAPPRTLPPSKSQPYRYEEDITSPLPPVTKVATGRQRSSTTSGSQRLFGKDVSNNRSSANSDAWAPLNIVKSNDKEKATEKNGKRLQRGTLPGEWVRNAQTENTSREPGIPSSAIKPMDISSSPLETMDLDSSISSSAPEPPSPLSAAPTVTQLNFHLLSPDTPESSASREHSLSNLFYDSVSPRRRSIEGTRAPLFFDDTDVSIDTPEKPVYKKKRSLSPESSIRKSHHHLFQNVEALSSSPALASSPSVHKLERLNSRGAIRALGLGDTTKGLNANNKRPRRPALSALMAPGETGGSLRSALPQMESTAGTEEREREKADNRPSRQGLAPVRRAFSAMMPPSSLNLMDQSMESELSMDGPDMSSPAQAYAKRHQHKTIRRCDGTDDFRSMTGATALMKRDGDLRAQRKAEELQGEQQEKPAAAERNTPRSKYLTGLSGFGDNEAHGKILPCHRVREDGLMRITFETVNKLLDGKYNEQIADFQIIDCRFDYEYNGGHIDGAINVNTTQGLEEMFFGPEPQKPTPSTSGDGEKKTILVFHCEFSCKRAPTFAKHLRSKDRSVNHHVYPRIHYPEVYILEGGYCNYWKNSGERCQPRDYVRMDDPGHAASRKEDLDQFRKGKFGRTKSYAFGEGKNAVAPRELKRASASSGQVPVKFTGSNVSRSRRTNGMLQTLQEDTSATQQSEDEDTDLGDSPCPPPTKGVSFIGKKMPRAPLARAESFGMSKMTLGH</sequence>
<reference evidence="1" key="1">
    <citation type="journal article" date="2021" name="Environ. Microbiol.">
        <title>Gene family expansions and transcriptome signatures uncover fungal adaptations to wood decay.</title>
        <authorList>
            <person name="Hage H."/>
            <person name="Miyauchi S."/>
            <person name="Viragh M."/>
            <person name="Drula E."/>
            <person name="Min B."/>
            <person name="Chaduli D."/>
            <person name="Navarro D."/>
            <person name="Favel A."/>
            <person name="Norest M."/>
            <person name="Lesage-Meessen L."/>
            <person name="Balint B."/>
            <person name="Merenyi Z."/>
            <person name="de Eugenio L."/>
            <person name="Morin E."/>
            <person name="Martinez A.T."/>
            <person name="Baldrian P."/>
            <person name="Stursova M."/>
            <person name="Martinez M.J."/>
            <person name="Novotny C."/>
            <person name="Magnuson J.K."/>
            <person name="Spatafora J.W."/>
            <person name="Maurice S."/>
            <person name="Pangilinan J."/>
            <person name="Andreopoulos W."/>
            <person name="LaButti K."/>
            <person name="Hundley H."/>
            <person name="Na H."/>
            <person name="Kuo A."/>
            <person name="Barry K."/>
            <person name="Lipzen A."/>
            <person name="Henrissat B."/>
            <person name="Riley R."/>
            <person name="Ahrendt S."/>
            <person name="Nagy L.G."/>
            <person name="Grigoriev I.V."/>
            <person name="Martin F."/>
            <person name="Rosso M.N."/>
        </authorList>
    </citation>
    <scope>NUCLEOTIDE SEQUENCE</scope>
    <source>
        <strain evidence="1">CBS 384.51</strain>
    </source>
</reference>
<protein>
    <submittedName>
        <fullName evidence="1">Uncharacterized protein</fullName>
    </submittedName>
</protein>
<accession>A0ACB8UIL7</accession>
<evidence type="ECO:0000313" key="1">
    <source>
        <dbReference type="EMBL" id="KAI0094103.1"/>
    </source>
</evidence>
<name>A0ACB8UIL7_9APHY</name>
<evidence type="ECO:0000313" key="2">
    <source>
        <dbReference type="Proteomes" id="UP001055072"/>
    </source>
</evidence>
<organism evidence="1 2">
    <name type="scientific">Irpex rosettiformis</name>
    <dbReference type="NCBI Taxonomy" id="378272"/>
    <lineage>
        <taxon>Eukaryota</taxon>
        <taxon>Fungi</taxon>
        <taxon>Dikarya</taxon>
        <taxon>Basidiomycota</taxon>
        <taxon>Agaricomycotina</taxon>
        <taxon>Agaricomycetes</taxon>
        <taxon>Polyporales</taxon>
        <taxon>Irpicaceae</taxon>
        <taxon>Irpex</taxon>
    </lineage>
</organism>
<comment type="caution">
    <text evidence="1">The sequence shown here is derived from an EMBL/GenBank/DDBJ whole genome shotgun (WGS) entry which is preliminary data.</text>
</comment>